<protein>
    <submittedName>
        <fullName evidence="2">NTP pyrophosphatase, house-cleaning of non-canonical NTPs</fullName>
    </submittedName>
</protein>
<dbReference type="InterPro" id="IPR004518">
    <property type="entry name" value="MazG-like_dom"/>
</dbReference>
<dbReference type="Pfam" id="PF03819">
    <property type="entry name" value="MazG"/>
    <property type="match status" value="1"/>
</dbReference>
<evidence type="ECO:0000313" key="3">
    <source>
        <dbReference type="Proteomes" id="UP000199068"/>
    </source>
</evidence>
<dbReference type="EMBL" id="FNGW01000008">
    <property type="protein sequence ID" value="SDM29737.1"/>
    <property type="molecule type" value="Genomic_DNA"/>
</dbReference>
<organism evidence="2 3">
    <name type="scientific">Romboutsia lituseburensis DSM 797</name>
    <dbReference type="NCBI Taxonomy" id="1121325"/>
    <lineage>
        <taxon>Bacteria</taxon>
        <taxon>Bacillati</taxon>
        <taxon>Bacillota</taxon>
        <taxon>Clostridia</taxon>
        <taxon>Peptostreptococcales</taxon>
        <taxon>Peptostreptococcaceae</taxon>
        <taxon>Romboutsia</taxon>
    </lineage>
</organism>
<reference evidence="2 3" key="1">
    <citation type="submission" date="2016-10" db="EMBL/GenBank/DDBJ databases">
        <authorList>
            <person name="de Groot N.N."/>
        </authorList>
    </citation>
    <scope>NUCLEOTIDE SEQUENCE [LARGE SCALE GENOMIC DNA]</scope>
    <source>
        <strain evidence="2 3">DSM 797</strain>
    </source>
</reference>
<dbReference type="SUPFAM" id="SSF101386">
    <property type="entry name" value="all-alpha NTP pyrophosphatases"/>
    <property type="match status" value="1"/>
</dbReference>
<dbReference type="CDD" id="cd11541">
    <property type="entry name" value="NTP-PPase_u4"/>
    <property type="match status" value="1"/>
</dbReference>
<evidence type="ECO:0000259" key="1">
    <source>
        <dbReference type="Pfam" id="PF03819"/>
    </source>
</evidence>
<dbReference type="Proteomes" id="UP000199068">
    <property type="component" value="Unassembled WGS sequence"/>
</dbReference>
<dbReference type="PANTHER" id="PTHR46523">
    <property type="entry name" value="DCTP PYROPHOSPHATASE 1"/>
    <property type="match status" value="1"/>
</dbReference>
<feature type="domain" description="NTP pyrophosphohydrolase MazG-like" evidence="1">
    <location>
        <begin position="26"/>
        <end position="98"/>
    </location>
</feature>
<dbReference type="InterPro" id="IPR052555">
    <property type="entry name" value="dCTP_Pyrophosphatase"/>
</dbReference>
<evidence type="ECO:0000313" key="2">
    <source>
        <dbReference type="EMBL" id="SDM29737.1"/>
    </source>
</evidence>
<dbReference type="PIRSF" id="PIRSF006639">
    <property type="entry name" value="UCP006639_pph"/>
    <property type="match status" value="1"/>
</dbReference>
<dbReference type="STRING" id="1121325.SAMN04515677_10865"/>
<keyword evidence="3" id="KW-1185">Reference proteome</keyword>
<sequence length="108" mass="12495">MNIEKFESYQEQIQRTRSFNETELANYTLGLVCEAGEFGDLIKKHLFHGHELDEEKVKSELGDVLWYLGNICNILDIKLEDIASGNIQKLKNRYPNGFSEQDSINRAE</sequence>
<dbReference type="PANTHER" id="PTHR46523:SF1">
    <property type="entry name" value="DCTP PYROPHOSPHATASE 1"/>
    <property type="match status" value="1"/>
</dbReference>
<proteinExistence type="predicted"/>
<name>A0A1G9S390_9FIRM</name>
<dbReference type="Gene3D" id="1.10.287.1080">
    <property type="entry name" value="MazG-like"/>
    <property type="match status" value="1"/>
</dbReference>
<accession>A0A1G9S390</accession>
<dbReference type="RefSeq" id="WP_092727184.1">
    <property type="nucleotide sequence ID" value="NZ_FNGW01000008.1"/>
</dbReference>
<gene>
    <name evidence="2" type="ORF">SAMN04515677_10865</name>
</gene>
<dbReference type="AlphaFoldDB" id="A0A1G9S390"/>
<dbReference type="InterPro" id="IPR011379">
    <property type="entry name" value="MazG-related_GP37"/>
</dbReference>